<reference evidence="1" key="1">
    <citation type="submission" date="2023-05" db="EMBL/GenBank/DDBJ databases">
        <authorList>
            <consortium name="ELIXIR-Norway"/>
        </authorList>
    </citation>
    <scope>NUCLEOTIDE SEQUENCE</scope>
</reference>
<sequence length="112" mass="12176">MGKEGCLWGPGGKRPGDPTQQGSDLPRKGGKAGRKDHGGSSLHLPLLLALLCCKQFSPQERSTDSGSSTALYSWGLGKGLCQCGWREIWLAREQSRHRVTVDEHGMLAFELN</sequence>
<reference evidence="1" key="2">
    <citation type="submission" date="2025-03" db="EMBL/GenBank/DDBJ databases">
        <authorList>
            <consortium name="ELIXIR-Norway"/>
            <consortium name="Elixir Norway"/>
        </authorList>
    </citation>
    <scope>NUCLEOTIDE SEQUENCE</scope>
</reference>
<evidence type="ECO:0000313" key="2">
    <source>
        <dbReference type="Proteomes" id="UP001162501"/>
    </source>
</evidence>
<name>A0AC59Z514_RANTA</name>
<organism evidence="1 2">
    <name type="scientific">Rangifer tarandus platyrhynchus</name>
    <name type="common">Svalbard reindeer</name>
    <dbReference type="NCBI Taxonomy" id="3082113"/>
    <lineage>
        <taxon>Eukaryota</taxon>
        <taxon>Metazoa</taxon>
        <taxon>Chordata</taxon>
        <taxon>Craniata</taxon>
        <taxon>Vertebrata</taxon>
        <taxon>Euteleostomi</taxon>
        <taxon>Mammalia</taxon>
        <taxon>Eutheria</taxon>
        <taxon>Laurasiatheria</taxon>
        <taxon>Artiodactyla</taxon>
        <taxon>Ruminantia</taxon>
        <taxon>Pecora</taxon>
        <taxon>Cervidae</taxon>
        <taxon>Odocoileinae</taxon>
        <taxon>Rangifer</taxon>
    </lineage>
</organism>
<protein>
    <submittedName>
        <fullName evidence="1">Uncharacterized protein</fullName>
    </submittedName>
</protein>
<proteinExistence type="predicted"/>
<accession>A0AC59Z514</accession>
<evidence type="ECO:0000313" key="1">
    <source>
        <dbReference type="EMBL" id="CAN0235397.1"/>
    </source>
</evidence>
<gene>
    <name evidence="1" type="ORF">MRATA1EN22A_LOCUS14094</name>
</gene>
<dbReference type="Proteomes" id="UP001162501">
    <property type="component" value="Chromosome 24"/>
</dbReference>
<dbReference type="EMBL" id="OX596108">
    <property type="protein sequence ID" value="CAN0235397.1"/>
    <property type="molecule type" value="Genomic_DNA"/>
</dbReference>